<reference evidence="1 2" key="1">
    <citation type="journal article" date="2018" name="Mol. Biol. Evol.">
        <title>Broad Genomic Sampling Reveals a Smut Pathogenic Ancestry of the Fungal Clade Ustilaginomycotina.</title>
        <authorList>
            <person name="Kijpornyongpan T."/>
            <person name="Mondo S.J."/>
            <person name="Barry K."/>
            <person name="Sandor L."/>
            <person name="Lee J."/>
            <person name="Lipzen A."/>
            <person name="Pangilinan J."/>
            <person name="LaButti K."/>
            <person name="Hainaut M."/>
            <person name="Henrissat B."/>
            <person name="Grigoriev I.V."/>
            <person name="Spatafora J.W."/>
            <person name="Aime M.C."/>
        </authorList>
    </citation>
    <scope>NUCLEOTIDE SEQUENCE [LARGE SCALE GENOMIC DNA]</scope>
    <source>
        <strain evidence="1 2">SA 807</strain>
    </source>
</reference>
<evidence type="ECO:0000313" key="2">
    <source>
        <dbReference type="Proteomes" id="UP000245626"/>
    </source>
</evidence>
<protein>
    <submittedName>
        <fullName evidence="1">Uncharacterized protein</fullName>
    </submittedName>
</protein>
<accession>A0ACD0NVJ0</accession>
<keyword evidence="2" id="KW-1185">Reference proteome</keyword>
<dbReference type="Proteomes" id="UP000245626">
    <property type="component" value="Unassembled WGS sequence"/>
</dbReference>
<name>A0ACD0NVJ0_9BASI</name>
<proteinExistence type="predicted"/>
<evidence type="ECO:0000313" key="1">
    <source>
        <dbReference type="EMBL" id="PWN49749.1"/>
    </source>
</evidence>
<dbReference type="EMBL" id="KZ820010">
    <property type="protein sequence ID" value="PWN49749.1"/>
    <property type="molecule type" value="Genomic_DNA"/>
</dbReference>
<sequence length="248" mass="27350">MHPAVAILLTVLITQSVSWIGKDNIINLTHKIFLQLRHRRTLSQQRALRKEIYENKQQLAKTSSQDEFSKWAKLRRKIDKSLQELERINGVLSSSRSTFGIILKAFLFLFTTAFPFIVTSYYGKTPIFYLPPGGWFGPLGWILSLPRAPAGSVSSSAWSTICVRVILIIIESFKNLIPTKVQPESTYEQPSTQNGAGRESSSPAPTKSAAGEGIGKEATGAFGSGSDPKKEGGTARRRATQTPQAQEL</sequence>
<gene>
    <name evidence="1" type="ORF">IE53DRAFT_387998</name>
</gene>
<organism evidence="1 2">
    <name type="scientific">Violaceomyces palustris</name>
    <dbReference type="NCBI Taxonomy" id="1673888"/>
    <lineage>
        <taxon>Eukaryota</taxon>
        <taxon>Fungi</taxon>
        <taxon>Dikarya</taxon>
        <taxon>Basidiomycota</taxon>
        <taxon>Ustilaginomycotina</taxon>
        <taxon>Ustilaginomycetes</taxon>
        <taxon>Violaceomycetales</taxon>
        <taxon>Violaceomycetaceae</taxon>
        <taxon>Violaceomyces</taxon>
    </lineage>
</organism>